<dbReference type="STRING" id="364200.SAMN04488515_0800"/>
<proteinExistence type="predicted"/>
<protein>
    <submittedName>
        <fullName evidence="1">Uncharacterized protein</fullName>
    </submittedName>
</protein>
<name>A0A1I0NSS6_9RHOB</name>
<dbReference type="Proteomes" id="UP000199167">
    <property type="component" value="Unassembled WGS sequence"/>
</dbReference>
<evidence type="ECO:0000313" key="2">
    <source>
        <dbReference type="Proteomes" id="UP000199167"/>
    </source>
</evidence>
<gene>
    <name evidence="1" type="ORF">SAMN04488515_0800</name>
</gene>
<reference evidence="1 2" key="1">
    <citation type="submission" date="2016-10" db="EMBL/GenBank/DDBJ databases">
        <authorList>
            <person name="de Groot N.N."/>
        </authorList>
    </citation>
    <scope>NUCLEOTIDE SEQUENCE [LARGE SCALE GENOMIC DNA]</scope>
    <source>
        <strain evidence="1 2">DSM 17925</strain>
    </source>
</reference>
<evidence type="ECO:0000313" key="1">
    <source>
        <dbReference type="EMBL" id="SEW04613.1"/>
    </source>
</evidence>
<dbReference type="RefSeq" id="WP_089990548.1">
    <property type="nucleotide sequence ID" value="NZ_FOIZ01000001.1"/>
</dbReference>
<organism evidence="1 2">
    <name type="scientific">Cognatiyoonia koreensis</name>
    <dbReference type="NCBI Taxonomy" id="364200"/>
    <lineage>
        <taxon>Bacteria</taxon>
        <taxon>Pseudomonadati</taxon>
        <taxon>Pseudomonadota</taxon>
        <taxon>Alphaproteobacteria</taxon>
        <taxon>Rhodobacterales</taxon>
        <taxon>Paracoccaceae</taxon>
        <taxon>Cognatiyoonia</taxon>
    </lineage>
</organism>
<dbReference type="EMBL" id="FOIZ01000001">
    <property type="protein sequence ID" value="SEW04613.1"/>
    <property type="molecule type" value="Genomic_DNA"/>
</dbReference>
<dbReference type="OrthoDB" id="9987636at2"/>
<sequence length="299" mass="32144">MSFYFSLETSAPFSPESVLRNLADDQVTYLEHVPDQITFFKPGKSLRGVCVYQKSGKIDIGLNAFTTRYDATLMRDIAAAIATALNSKVQPEDSETPISAADVAAYCDTTWQNTRYAEANSLIHPNAGLDGTELLTVAGYRRAFGFSQDHVGKLRAQGLSDDAIVANIMEDGMDVQEIDQTEDIFVPKLLELRPPAPPPVKPGFFASLFGKTAAAPQVGEPFVAFSLPENVRTLTPVNAASGPLFALLQSADGGYQRVPADAVVQAARAIQAREYGVGVFDLTLSGADYVNLAAKGEQM</sequence>
<dbReference type="AlphaFoldDB" id="A0A1I0NSS6"/>
<keyword evidence="2" id="KW-1185">Reference proteome</keyword>
<accession>A0A1I0NSS6</accession>